<feature type="compositionally biased region" description="Acidic residues" evidence="2">
    <location>
        <begin position="582"/>
        <end position="591"/>
    </location>
</feature>
<dbReference type="InParanoid" id="F0YNE9"/>
<name>F0YNE9_AURAN</name>
<feature type="coiled-coil region" evidence="1">
    <location>
        <begin position="86"/>
        <end position="116"/>
    </location>
</feature>
<gene>
    <name evidence="3" type="ORF">AURANDRAFT_72744</name>
</gene>
<reference evidence="3 4" key="1">
    <citation type="journal article" date="2011" name="Proc. Natl. Acad. Sci. U.S.A.">
        <title>Niche of harmful alga Aureococcus anophagefferens revealed through ecogenomics.</title>
        <authorList>
            <person name="Gobler C.J."/>
            <person name="Berry D.L."/>
            <person name="Dyhrman S.T."/>
            <person name="Wilhelm S.W."/>
            <person name="Salamov A."/>
            <person name="Lobanov A.V."/>
            <person name="Zhang Y."/>
            <person name="Collier J.L."/>
            <person name="Wurch L.L."/>
            <person name="Kustka A.B."/>
            <person name="Dill B.D."/>
            <person name="Shah M."/>
            <person name="VerBerkmoes N.C."/>
            <person name="Kuo A."/>
            <person name="Terry A."/>
            <person name="Pangilinan J."/>
            <person name="Lindquist E.A."/>
            <person name="Lucas S."/>
            <person name="Paulsen I.T."/>
            <person name="Hattenrath-Lehmann T.K."/>
            <person name="Talmage S.C."/>
            <person name="Walker E.A."/>
            <person name="Koch F."/>
            <person name="Burson A.M."/>
            <person name="Marcoval M.A."/>
            <person name="Tang Y.Z."/>
            <person name="Lecleir G.R."/>
            <person name="Coyne K.J."/>
            <person name="Berg G.M."/>
            <person name="Bertrand E.M."/>
            <person name="Saito M.A."/>
            <person name="Gladyshev V.N."/>
            <person name="Grigoriev I.V."/>
        </authorList>
    </citation>
    <scope>NUCLEOTIDE SEQUENCE [LARGE SCALE GENOMIC DNA]</scope>
    <source>
        <strain evidence="4">CCMP 1984</strain>
    </source>
</reference>
<organism evidence="4">
    <name type="scientific">Aureococcus anophagefferens</name>
    <name type="common">Harmful bloom alga</name>
    <dbReference type="NCBI Taxonomy" id="44056"/>
    <lineage>
        <taxon>Eukaryota</taxon>
        <taxon>Sar</taxon>
        <taxon>Stramenopiles</taxon>
        <taxon>Ochrophyta</taxon>
        <taxon>Pelagophyceae</taxon>
        <taxon>Pelagomonadales</taxon>
        <taxon>Pelagomonadaceae</taxon>
        <taxon>Aureococcus</taxon>
    </lineage>
</organism>
<evidence type="ECO:0000256" key="2">
    <source>
        <dbReference type="SAM" id="MobiDB-lite"/>
    </source>
</evidence>
<feature type="region of interest" description="Disordered" evidence="2">
    <location>
        <begin position="865"/>
        <end position="896"/>
    </location>
</feature>
<protein>
    <submittedName>
        <fullName evidence="3">Expressed protein</fullName>
    </submittedName>
</protein>
<dbReference type="AlphaFoldDB" id="F0YNE9"/>
<accession>F0YNE9</accession>
<dbReference type="KEGG" id="aaf:AURANDRAFT_72744"/>
<dbReference type="Proteomes" id="UP000002729">
    <property type="component" value="Unassembled WGS sequence"/>
</dbReference>
<keyword evidence="1" id="KW-0175">Coiled coil</keyword>
<evidence type="ECO:0000313" key="3">
    <source>
        <dbReference type="EMBL" id="EGB03362.1"/>
    </source>
</evidence>
<proteinExistence type="predicted"/>
<dbReference type="GeneID" id="20228860"/>
<dbReference type="RefSeq" id="XP_009041935.1">
    <property type="nucleotide sequence ID" value="XM_009043687.1"/>
</dbReference>
<feature type="region of interest" description="Disordered" evidence="2">
    <location>
        <begin position="567"/>
        <end position="591"/>
    </location>
</feature>
<dbReference type="EMBL" id="GL833174">
    <property type="protein sequence ID" value="EGB03362.1"/>
    <property type="molecule type" value="Genomic_DNA"/>
</dbReference>
<evidence type="ECO:0000256" key="1">
    <source>
        <dbReference type="SAM" id="Coils"/>
    </source>
</evidence>
<evidence type="ECO:0000313" key="4">
    <source>
        <dbReference type="Proteomes" id="UP000002729"/>
    </source>
</evidence>
<keyword evidence="4" id="KW-1185">Reference proteome</keyword>
<sequence>MEFCNEPTEHTEPTEPQPDPFDKINTILDCLECGNKFCHWQTITTFSEDKLNLLPDEFYHYDSDKCYETAQQYCIPCATKLIAEAEADAEAERVKAEAEAECVKEAERVKAEAEAKLCSCDFCEGCIKEVEKDTAQVEQDSEEDSEDDVSCYWKQGALKHVDRMQAEIDLPDNMSDHDAFAEWLKNSGLELDHAPNEDQLTYLNLIWSEETGVTEEGNLGFQGYLCFLDRDLTQVDDKLIGGLQELESGFSHLEMCQEANDINNKMKQGSFDLNTWLDEIKDSDENSKDSEAEAEAEAEAKAKAVKHPCCDDIDEYAWFKKGKTKEELEYNEVNFHHNTIYERLPRYYLTNEIIDEQIPHPASINEEGEIVPFDDIIVTWDVVMNFDFYDRTEHLGKYQHFFHEAEAEAAAVRVKAEAEAELCPCDFCEGCIKEVEKDSEEEAKIIKRLEDVLMDKLNLKPLEVQFLPLSDILETMSDTDEIINYVRENFLTKSGKFSPYLICDENSKDSEETSQELPDNMSGHGAFAEWFDKNIKSVEDCEKEGLCFVDVMKEWCKENNHEWTSQGVINGNVMDESSKDSEDSEDSEEDGPDCCMFCDKRFDFQWTINKNPKLYNWYLFEGHDVDEGGKNVRDGTYHCSYIPHWGRKAEPFDTSADGLSIHLYSEYGKQVGNPAGIFCPPKKLPNMRTHAVSLGTDFDSVFPNGACADYESWWGDKLSFVLADINFLCTATSMIHMLEKDRVSSLWIRGETTSFGVCAFYTLWFGSRFIFRKYGLERIVMPLHIERYPGVMESLHGNLMLLHKMVVNLARSGVWDTSSSVVTIVLGASTFGVAPIGLIFTVVSVEPAAAAKARKEAKSRIVQKALPSSMSLRRHPNRDDNVEEGSQPESSVSEMNEREMLELNLSVDDPLPRICRNPVVIEQDLTRYSRSVRHVAHQQPAVGPRAPHAVGQKLAEARTSTCALGN</sequence>